<evidence type="ECO:0000256" key="11">
    <source>
        <dbReference type="SAM" id="Phobius"/>
    </source>
</evidence>
<organism evidence="14 15">
    <name type="scientific">Candidatus Magasanikbacteria bacterium RIFCSPHIGHO2_01_FULL_33_34</name>
    <dbReference type="NCBI Taxonomy" id="1798671"/>
    <lineage>
        <taxon>Bacteria</taxon>
        <taxon>Candidatus Magasanikiibacteriota</taxon>
    </lineage>
</organism>
<feature type="domain" description="PAS" evidence="12">
    <location>
        <begin position="456"/>
        <end position="501"/>
    </location>
</feature>
<dbReference type="InterPro" id="IPR050351">
    <property type="entry name" value="BphY/WalK/GraS-like"/>
</dbReference>
<keyword evidence="6" id="KW-0547">Nucleotide-binding</keyword>
<comment type="caution">
    <text evidence="14">The sequence shown here is derived from an EMBL/GenBank/DDBJ whole genome shotgun (WGS) entry which is preliminary data.</text>
</comment>
<dbReference type="Gene3D" id="3.30.450.20">
    <property type="entry name" value="PAS domain"/>
    <property type="match status" value="3"/>
</dbReference>
<dbReference type="NCBIfam" id="TIGR00229">
    <property type="entry name" value="sensory_box"/>
    <property type="match status" value="1"/>
</dbReference>
<dbReference type="SUPFAM" id="SSF103190">
    <property type="entry name" value="Sensory domain-like"/>
    <property type="match status" value="2"/>
</dbReference>
<evidence type="ECO:0000256" key="2">
    <source>
        <dbReference type="ARBA" id="ARBA00004370"/>
    </source>
</evidence>
<dbReference type="GO" id="GO:0005524">
    <property type="term" value="F:ATP binding"/>
    <property type="evidence" value="ECO:0007669"/>
    <property type="project" value="UniProtKB-KW"/>
</dbReference>
<dbReference type="PROSITE" id="PS50885">
    <property type="entry name" value="HAMP"/>
    <property type="match status" value="1"/>
</dbReference>
<proteinExistence type="predicted"/>
<dbReference type="Pfam" id="PF21623">
    <property type="entry name" value="HK_sensor_dom_bact"/>
    <property type="match status" value="1"/>
</dbReference>
<keyword evidence="8" id="KW-0067">ATP-binding</keyword>
<reference evidence="14 15" key="1">
    <citation type="journal article" date="2016" name="Nat. Commun.">
        <title>Thousands of microbial genomes shed light on interconnected biogeochemical processes in an aquifer system.</title>
        <authorList>
            <person name="Anantharaman K."/>
            <person name="Brown C.T."/>
            <person name="Hug L.A."/>
            <person name="Sharon I."/>
            <person name="Castelle C.J."/>
            <person name="Probst A.J."/>
            <person name="Thomas B.C."/>
            <person name="Singh A."/>
            <person name="Wilkins M.J."/>
            <person name="Karaoz U."/>
            <person name="Brodie E.L."/>
            <person name="Williams K.H."/>
            <person name="Hubbard S.S."/>
            <person name="Banfield J.F."/>
        </authorList>
    </citation>
    <scope>NUCLEOTIDE SEQUENCE [LARGE SCALE GENOMIC DNA]</scope>
</reference>
<evidence type="ECO:0000256" key="4">
    <source>
        <dbReference type="ARBA" id="ARBA00022553"/>
    </source>
</evidence>
<evidence type="ECO:0000256" key="6">
    <source>
        <dbReference type="ARBA" id="ARBA00022741"/>
    </source>
</evidence>
<feature type="transmembrane region" description="Helical" evidence="11">
    <location>
        <begin position="366"/>
        <end position="389"/>
    </location>
</feature>
<evidence type="ECO:0000259" key="12">
    <source>
        <dbReference type="PROSITE" id="PS50112"/>
    </source>
</evidence>
<dbReference type="SMART" id="SM00304">
    <property type="entry name" value="HAMP"/>
    <property type="match status" value="1"/>
</dbReference>
<evidence type="ECO:0000313" key="15">
    <source>
        <dbReference type="Proteomes" id="UP000177067"/>
    </source>
</evidence>
<keyword evidence="4" id="KW-0597">Phosphoprotein</keyword>
<dbReference type="EC" id="2.7.13.3" evidence="3"/>
<evidence type="ECO:0000256" key="8">
    <source>
        <dbReference type="ARBA" id="ARBA00022840"/>
    </source>
</evidence>
<evidence type="ECO:0000259" key="13">
    <source>
        <dbReference type="PROSITE" id="PS50885"/>
    </source>
</evidence>
<keyword evidence="9" id="KW-0902">Two-component regulatory system</keyword>
<dbReference type="InterPro" id="IPR035965">
    <property type="entry name" value="PAS-like_dom_sf"/>
</dbReference>
<keyword evidence="7" id="KW-0418">Kinase</keyword>
<comment type="catalytic activity">
    <reaction evidence="1">
        <text>ATP + protein L-histidine = ADP + protein N-phospho-L-histidine.</text>
        <dbReference type="EC" id="2.7.13.3"/>
    </reaction>
</comment>
<keyword evidence="11" id="KW-0812">Transmembrane</keyword>
<comment type="subcellular location">
    <subcellularLocation>
        <location evidence="2">Membrane</location>
    </subcellularLocation>
</comment>
<dbReference type="Gene3D" id="6.10.340.10">
    <property type="match status" value="1"/>
</dbReference>
<keyword evidence="11" id="KW-1133">Transmembrane helix</keyword>
<dbReference type="GO" id="GO:0016020">
    <property type="term" value="C:membrane"/>
    <property type="evidence" value="ECO:0007669"/>
    <property type="project" value="UniProtKB-SubCell"/>
</dbReference>
<keyword evidence="5" id="KW-0808">Transferase</keyword>
<name>A0A1F6LHQ8_9BACT</name>
<dbReference type="Pfam" id="PF13426">
    <property type="entry name" value="PAS_9"/>
    <property type="match status" value="1"/>
</dbReference>
<dbReference type="PANTHER" id="PTHR42878:SF15">
    <property type="entry name" value="BACTERIOPHYTOCHROME"/>
    <property type="match status" value="1"/>
</dbReference>
<dbReference type="GO" id="GO:0000156">
    <property type="term" value="F:phosphorelay response regulator activity"/>
    <property type="evidence" value="ECO:0007669"/>
    <property type="project" value="TreeGrafter"/>
</dbReference>
<dbReference type="Proteomes" id="UP000177067">
    <property type="component" value="Unassembled WGS sequence"/>
</dbReference>
<dbReference type="SMART" id="SM00091">
    <property type="entry name" value="PAS"/>
    <property type="match status" value="1"/>
</dbReference>
<dbReference type="InterPro" id="IPR000014">
    <property type="entry name" value="PAS"/>
</dbReference>
<dbReference type="InterPro" id="IPR029151">
    <property type="entry name" value="Sensor-like_sf"/>
</dbReference>
<gene>
    <name evidence="14" type="ORF">A2725_03865</name>
</gene>
<dbReference type="SUPFAM" id="SSF158472">
    <property type="entry name" value="HAMP domain-like"/>
    <property type="match status" value="1"/>
</dbReference>
<dbReference type="CDD" id="cd00130">
    <property type="entry name" value="PAS"/>
    <property type="match status" value="1"/>
</dbReference>
<evidence type="ECO:0000256" key="9">
    <source>
        <dbReference type="ARBA" id="ARBA00023012"/>
    </source>
</evidence>
<dbReference type="InterPro" id="IPR003660">
    <property type="entry name" value="HAMP_dom"/>
</dbReference>
<dbReference type="Pfam" id="PF00672">
    <property type="entry name" value="HAMP"/>
    <property type="match status" value="1"/>
</dbReference>
<evidence type="ECO:0000256" key="7">
    <source>
        <dbReference type="ARBA" id="ARBA00022777"/>
    </source>
</evidence>
<evidence type="ECO:0000256" key="5">
    <source>
        <dbReference type="ARBA" id="ARBA00022679"/>
    </source>
</evidence>
<dbReference type="GO" id="GO:0007234">
    <property type="term" value="P:osmosensory signaling via phosphorelay pathway"/>
    <property type="evidence" value="ECO:0007669"/>
    <property type="project" value="TreeGrafter"/>
</dbReference>
<dbReference type="AlphaFoldDB" id="A0A1F6LHQ8"/>
<accession>A0A1F6LHQ8</accession>
<evidence type="ECO:0000256" key="3">
    <source>
        <dbReference type="ARBA" id="ARBA00012438"/>
    </source>
</evidence>
<dbReference type="InterPro" id="IPR048760">
    <property type="entry name" value="VP0354-like_sensor_dom"/>
</dbReference>
<dbReference type="PROSITE" id="PS50112">
    <property type="entry name" value="PAS"/>
    <property type="match status" value="1"/>
</dbReference>
<dbReference type="GO" id="GO:0030295">
    <property type="term" value="F:protein kinase activator activity"/>
    <property type="evidence" value="ECO:0007669"/>
    <property type="project" value="TreeGrafter"/>
</dbReference>
<dbReference type="SUPFAM" id="SSF55785">
    <property type="entry name" value="PYP-like sensor domain (PAS domain)"/>
    <property type="match status" value="1"/>
</dbReference>
<keyword evidence="10 11" id="KW-0472">Membrane</keyword>
<evidence type="ECO:0000313" key="14">
    <source>
        <dbReference type="EMBL" id="OGH58859.1"/>
    </source>
</evidence>
<dbReference type="EMBL" id="MFPS01000008">
    <property type="protein sequence ID" value="OGH58859.1"/>
    <property type="molecule type" value="Genomic_DNA"/>
</dbReference>
<feature type="domain" description="HAMP" evidence="13">
    <location>
        <begin position="391"/>
        <end position="444"/>
    </location>
</feature>
<dbReference type="CDD" id="cd06225">
    <property type="entry name" value="HAMP"/>
    <property type="match status" value="1"/>
</dbReference>
<protein>
    <recommendedName>
        <fullName evidence="3">histidine kinase</fullName>
        <ecNumber evidence="3">2.7.13.3</ecNumber>
    </recommendedName>
</protein>
<dbReference type="GO" id="GO:0004673">
    <property type="term" value="F:protein histidine kinase activity"/>
    <property type="evidence" value="ECO:0007669"/>
    <property type="project" value="UniProtKB-EC"/>
</dbReference>
<dbReference type="PANTHER" id="PTHR42878">
    <property type="entry name" value="TWO-COMPONENT HISTIDINE KINASE"/>
    <property type="match status" value="1"/>
</dbReference>
<evidence type="ECO:0000256" key="10">
    <source>
        <dbReference type="ARBA" id="ARBA00023136"/>
    </source>
</evidence>
<feature type="transmembrane region" description="Helical" evidence="11">
    <location>
        <begin position="7"/>
        <end position="27"/>
    </location>
</feature>
<sequence length="577" mass="67288">MRLNTKIFLNFILGAIMLSTILAVVFYKDLSNILKNQQISERQQEIVLRKNSTEHFLVMSESSINFLSGLSSIKQYTNTDDQLEKISAHKKISDEFKTFLMNNMIFSKIELIDENGQELIVVNWDEENKIISRPPNKLENVKQFHFFNETMKLNKRELFVSITEDEHADTIENTTEDMSEMDTSKDNKLTHNKHQIIEYSTPIYNEQDQLKGILILDLFSDFTFKGSNTNHPNMNIRNMAMTSEDSSLKNIYLVNSFGYYLQNIDKDKEWGFMTQNDVTIFNDYPQIKPIIQELDSGQIYNEEDKSYLIFHRINPYSANVKKIYMGIREQSSEDAKDFTYANDKDTFWTQILRVEQAEIIDKVNILFFKTLSLIILILIFFVVLMMFFLQQVVLNPVEKIIQGAERIKKGNLDYKLSLGNRKDEFGDLANEFNSMSAVLKRYKETMEQKIYERTSDLEKFKNAIEVTREAVVITDPEGTILYANNSVERMTGYSKNEIINKKVGTSQLWGGIMTPEFYTKLWKTIKTDKKPFVGKIKNKNKNGIEYSTLLSITPMLDKKGDILYFFSIENDLNDLNL</sequence>
<evidence type="ECO:0000256" key="1">
    <source>
        <dbReference type="ARBA" id="ARBA00000085"/>
    </source>
</evidence>